<name>A0A6J6TA26_9ZZZZ</name>
<protein>
    <submittedName>
        <fullName evidence="2">Unannotated protein</fullName>
    </submittedName>
</protein>
<dbReference type="EMBL" id="CAEZYQ010000010">
    <property type="protein sequence ID" value="CAB4743733.1"/>
    <property type="molecule type" value="Genomic_DNA"/>
</dbReference>
<dbReference type="GO" id="GO:0043531">
    <property type="term" value="F:ADP binding"/>
    <property type="evidence" value="ECO:0007669"/>
    <property type="project" value="InterPro"/>
</dbReference>
<feature type="region of interest" description="Disordered" evidence="1">
    <location>
        <begin position="91"/>
        <end position="121"/>
    </location>
</feature>
<sequence length="837" mass="89009">MLPHSTPPGAAEVVAQLMALRARAGEPSFAEIARRVGHLREQRGQSHTRPGRTTVYDLFRPGRSRVDPDLLRDTALALGASEEEVTDLVAARGSATERTTPADVARARPGPPAGPTPSFGRDEDVAHLLTVLSSGTRAVAITGLGGIGKTHVASRLAENLLTSGIVEGVLTVDMRGHDAELPPCSPSAAARAVLAALSDAHGGVEHRPIASLHRLLASRPVCVVLDDAHDVEQVAPLLPTTPGRALVVVTTRTRIEHPALVSVPLSPLGTSATEDLLAHLVGHDRLGQDEPAARELVEMTGGLPLAAQLLAARIRSHGDWTIGDLAEQQRRLRSVLRLEEPLSSAVAAAYDGCSGAARHLLRAFASQPCSTLDVTAAARVADQATARAVEATEELDRAHLVDVEAGRLSLHDVVRTFALALAETEDAPSARLAAIDRLCDHMLGHLAACVGVLGLERESFGGSAAGTVSLTEATPSDRSSAETWLVDNLPSMLELVAACVEQRPHVVWRAASELVPWLHATWRLGDAAWLLDLSRQAAVRHGDRRLLAEISLARGTAVTWTSAPREALGDLAFAERAFRELDDPEKRQAVLGAQSLSNRYAGELAIAAEQALEVLDGLPPGHPERVHRWWTAINCFTMLGRHTEARRLESSIPPIDVAAGDPAVFDAFYRTEDLLLRRRWEDAEQEATRGMALADGQDPPGSTSGTARAYGAVVLAGARTHTGHAGTAAESLRASVRDAQESGDRQLELYARTLLGEALLEAGMADRSLVELESATKLALELSNPVAEACILEVAAASHHTVGHHEDAARCHSAAAELWQVMGSSPHLHRPQDAHTV</sequence>
<dbReference type="Gene3D" id="3.40.50.300">
    <property type="entry name" value="P-loop containing nucleotide triphosphate hydrolases"/>
    <property type="match status" value="1"/>
</dbReference>
<organism evidence="2">
    <name type="scientific">freshwater metagenome</name>
    <dbReference type="NCBI Taxonomy" id="449393"/>
    <lineage>
        <taxon>unclassified sequences</taxon>
        <taxon>metagenomes</taxon>
        <taxon>ecological metagenomes</taxon>
    </lineage>
</organism>
<accession>A0A6J6TA26</accession>
<dbReference type="InterPro" id="IPR027417">
    <property type="entry name" value="P-loop_NTPase"/>
</dbReference>
<evidence type="ECO:0000313" key="2">
    <source>
        <dbReference type="EMBL" id="CAB4743733.1"/>
    </source>
</evidence>
<gene>
    <name evidence="2" type="ORF">UFOPK2761_01511</name>
</gene>
<dbReference type="PANTHER" id="PTHR47691">
    <property type="entry name" value="REGULATOR-RELATED"/>
    <property type="match status" value="1"/>
</dbReference>
<dbReference type="Gene3D" id="1.25.40.10">
    <property type="entry name" value="Tetratricopeptide repeat domain"/>
    <property type="match status" value="1"/>
</dbReference>
<dbReference type="InterPro" id="IPR011990">
    <property type="entry name" value="TPR-like_helical_dom_sf"/>
</dbReference>
<dbReference type="PANTHER" id="PTHR47691:SF3">
    <property type="entry name" value="HTH-TYPE TRANSCRIPTIONAL REGULATOR RV0890C-RELATED"/>
    <property type="match status" value="1"/>
</dbReference>
<dbReference type="AlphaFoldDB" id="A0A6J6TA26"/>
<dbReference type="PRINTS" id="PR00364">
    <property type="entry name" value="DISEASERSIST"/>
</dbReference>
<reference evidence="2" key="1">
    <citation type="submission" date="2020-05" db="EMBL/GenBank/DDBJ databases">
        <authorList>
            <person name="Chiriac C."/>
            <person name="Salcher M."/>
            <person name="Ghai R."/>
            <person name="Kavagutti S V."/>
        </authorList>
    </citation>
    <scope>NUCLEOTIDE SEQUENCE</scope>
</reference>
<dbReference type="SUPFAM" id="SSF52540">
    <property type="entry name" value="P-loop containing nucleoside triphosphate hydrolases"/>
    <property type="match status" value="1"/>
</dbReference>
<proteinExistence type="predicted"/>
<evidence type="ECO:0000256" key="1">
    <source>
        <dbReference type="SAM" id="MobiDB-lite"/>
    </source>
</evidence>